<comment type="pathway">
    <text evidence="1">Purine metabolism; purine nucleoside salvage.</text>
</comment>
<feature type="binding site" evidence="8">
    <location>
        <begin position="81"/>
        <end position="83"/>
    </location>
    <ligand>
        <name>phosphate</name>
        <dbReference type="ChEBI" id="CHEBI:43474"/>
    </ligand>
</feature>
<sequence>MTLLAELDEAARVIRQRIPALPSVGVVLGSGLGGWGDELSGLVKVPYAEIPGMPRPAVEGHAGFLCAGCVGDVPVACLQGRAHLYEGHPPAKAVFGVRVLARLGCRAVLLTNAAGGINPGFAAGDLMLLTDHLNLMGTNPLVGPNDDALGKRFPDMTYAHDPRLLDLARAAASDAGVPLREGVYAGLLGPTYETPAEIRMLRTLGADAVGMSTVPEIIALRHMGVPAAAISCITNLAAGLTQRELDHKEVEETARRARARFTALLSTWV</sequence>
<dbReference type="InterPro" id="IPR011268">
    <property type="entry name" value="Purine_phosphorylase"/>
</dbReference>
<feature type="binding site" evidence="8">
    <location>
        <position position="61"/>
    </location>
    <ligand>
        <name>phosphate</name>
        <dbReference type="ChEBI" id="CHEBI:43474"/>
    </ligand>
</feature>
<dbReference type="PANTHER" id="PTHR11904:SF9">
    <property type="entry name" value="PURINE NUCLEOSIDE PHOSPHORYLASE-RELATED"/>
    <property type="match status" value="1"/>
</dbReference>
<dbReference type="Proteomes" id="UP000075515">
    <property type="component" value="Unassembled WGS sequence"/>
</dbReference>
<dbReference type="PIRSF" id="PIRSF000477">
    <property type="entry name" value="PurNPase"/>
    <property type="match status" value="1"/>
</dbReference>
<dbReference type="EMBL" id="JEMC01000881">
    <property type="protein sequence ID" value="KYG01353.1"/>
    <property type="molecule type" value="Genomic_DNA"/>
</dbReference>
<dbReference type="NCBIfam" id="TIGR01700">
    <property type="entry name" value="PNPH"/>
    <property type="match status" value="1"/>
</dbReference>
<feature type="binding site" evidence="8">
    <location>
        <position position="113"/>
    </location>
    <ligand>
        <name>phosphate</name>
        <dbReference type="ChEBI" id="CHEBI:43474"/>
    </ligand>
</feature>
<proteinExistence type="inferred from homology"/>
<feature type="binding site" evidence="8">
    <location>
        <position position="212"/>
    </location>
    <ligand>
        <name>phosphate</name>
        <dbReference type="ChEBI" id="CHEBI:43474"/>
    </ligand>
</feature>
<evidence type="ECO:0000259" key="9">
    <source>
        <dbReference type="Pfam" id="PF01048"/>
    </source>
</evidence>
<dbReference type="InterPro" id="IPR000845">
    <property type="entry name" value="Nucleoside_phosphorylase_d"/>
</dbReference>
<evidence type="ECO:0000313" key="11">
    <source>
        <dbReference type="Proteomes" id="UP000075515"/>
    </source>
</evidence>
<evidence type="ECO:0000256" key="1">
    <source>
        <dbReference type="ARBA" id="ARBA00005058"/>
    </source>
</evidence>
<gene>
    <name evidence="10" type="ORF">BE18_15265</name>
</gene>
<evidence type="ECO:0000256" key="3">
    <source>
        <dbReference type="ARBA" id="ARBA00011886"/>
    </source>
</evidence>
<feature type="binding site" evidence="8">
    <location>
        <position position="235"/>
    </location>
    <ligand>
        <name>a purine D-ribonucleoside</name>
        <dbReference type="ChEBI" id="CHEBI:142355"/>
    </ligand>
</feature>
<dbReference type="GO" id="GO:0009116">
    <property type="term" value="P:nucleoside metabolic process"/>
    <property type="evidence" value="ECO:0007669"/>
    <property type="project" value="InterPro"/>
</dbReference>
<accession>A0A150T9E0</accession>
<comment type="similarity">
    <text evidence="2">Belongs to the PNP/MTAP phosphorylase family.</text>
</comment>
<dbReference type="SUPFAM" id="SSF53167">
    <property type="entry name" value="Purine and uridine phosphorylases"/>
    <property type="match status" value="1"/>
</dbReference>
<evidence type="ECO:0000313" key="10">
    <source>
        <dbReference type="EMBL" id="KYG01353.1"/>
    </source>
</evidence>
<evidence type="ECO:0000256" key="5">
    <source>
        <dbReference type="ARBA" id="ARBA00022679"/>
    </source>
</evidence>
<evidence type="ECO:0000256" key="7">
    <source>
        <dbReference type="ARBA" id="ARBA00033072"/>
    </source>
</evidence>
<comment type="caution">
    <text evidence="10">The sequence shown here is derived from an EMBL/GenBank/DDBJ whole genome shotgun (WGS) entry which is preliminary data.</text>
</comment>
<organism evidence="10 11">
    <name type="scientific">Sorangium cellulosum</name>
    <name type="common">Polyangium cellulosum</name>
    <dbReference type="NCBI Taxonomy" id="56"/>
    <lineage>
        <taxon>Bacteria</taxon>
        <taxon>Pseudomonadati</taxon>
        <taxon>Myxococcota</taxon>
        <taxon>Polyangia</taxon>
        <taxon>Polyangiales</taxon>
        <taxon>Polyangiaceae</taxon>
        <taxon>Sorangium</taxon>
    </lineage>
</organism>
<dbReference type="CDD" id="cd09009">
    <property type="entry name" value="PNP-EcPNPII_like"/>
    <property type="match status" value="1"/>
</dbReference>
<dbReference type="PANTHER" id="PTHR11904">
    <property type="entry name" value="METHYLTHIOADENOSINE/PURINE NUCLEOSIDE PHOSPHORYLASE"/>
    <property type="match status" value="1"/>
</dbReference>
<dbReference type="InterPro" id="IPR011270">
    <property type="entry name" value="Pur_Nuc_Pase_Ino/Guo-sp"/>
</dbReference>
<keyword evidence="4" id="KW-0328">Glycosyltransferase</keyword>
<dbReference type="UniPathway" id="UPA00606"/>
<evidence type="ECO:0000256" key="2">
    <source>
        <dbReference type="ARBA" id="ARBA00006751"/>
    </source>
</evidence>
<name>A0A150T9E0_SORCE</name>
<dbReference type="GO" id="GO:0005737">
    <property type="term" value="C:cytoplasm"/>
    <property type="evidence" value="ECO:0007669"/>
    <property type="project" value="TreeGrafter"/>
</dbReference>
<feature type="domain" description="Nucleoside phosphorylase" evidence="9">
    <location>
        <begin position="32"/>
        <end position="267"/>
    </location>
</feature>
<feature type="binding site" evidence="8">
    <location>
        <position position="30"/>
    </location>
    <ligand>
        <name>phosphate</name>
        <dbReference type="ChEBI" id="CHEBI:43474"/>
    </ligand>
</feature>
<dbReference type="Gene3D" id="3.40.50.1580">
    <property type="entry name" value="Nucleoside phosphorylase domain"/>
    <property type="match status" value="1"/>
</dbReference>
<dbReference type="NCBIfam" id="TIGR01697">
    <property type="entry name" value="PNPH-PUNA-XAPA"/>
    <property type="match status" value="1"/>
</dbReference>
<dbReference type="AlphaFoldDB" id="A0A150T9E0"/>
<protein>
    <recommendedName>
        <fullName evidence="3">purine-nucleoside phosphorylase</fullName>
        <ecNumber evidence="3">2.4.2.1</ecNumber>
    </recommendedName>
    <alternativeName>
        <fullName evidence="7">Inosine phosphorylase</fullName>
    </alternativeName>
    <alternativeName>
        <fullName evidence="6">Inosine-guanosine phosphorylase</fullName>
    </alternativeName>
</protein>
<keyword evidence="5" id="KW-0808">Transferase</keyword>
<reference evidence="10 11" key="1">
    <citation type="submission" date="2014-02" db="EMBL/GenBank/DDBJ databases">
        <title>The small core and large imbalanced accessory genome model reveals a collaborative survival strategy of Sorangium cellulosum strains in nature.</title>
        <authorList>
            <person name="Han K."/>
            <person name="Peng R."/>
            <person name="Blom J."/>
            <person name="Li Y.-Z."/>
        </authorList>
    </citation>
    <scope>NUCLEOTIDE SEQUENCE [LARGE SCALE GENOMIC DNA]</scope>
    <source>
        <strain evidence="10 11">So0149</strain>
    </source>
</reference>
<evidence type="ECO:0000256" key="8">
    <source>
        <dbReference type="PIRSR" id="PIRSR000477-2"/>
    </source>
</evidence>
<feature type="non-terminal residue" evidence="10">
    <location>
        <position position="269"/>
    </location>
</feature>
<dbReference type="InterPro" id="IPR035994">
    <property type="entry name" value="Nucleoside_phosphorylase_sf"/>
</dbReference>
<dbReference type="EC" id="2.4.2.1" evidence="3"/>
<evidence type="ECO:0000256" key="4">
    <source>
        <dbReference type="ARBA" id="ARBA00022676"/>
    </source>
</evidence>
<dbReference type="Pfam" id="PF01048">
    <property type="entry name" value="PNP_UDP_1"/>
    <property type="match status" value="1"/>
</dbReference>
<dbReference type="GO" id="GO:0004731">
    <property type="term" value="F:purine-nucleoside phosphorylase activity"/>
    <property type="evidence" value="ECO:0007669"/>
    <property type="project" value="UniProtKB-EC"/>
</dbReference>
<dbReference type="NCBIfam" id="NF006054">
    <property type="entry name" value="PRK08202.1"/>
    <property type="match status" value="1"/>
</dbReference>
<evidence type="ECO:0000256" key="6">
    <source>
        <dbReference type="ARBA" id="ARBA00031036"/>
    </source>
</evidence>
<feature type="binding site" evidence="8">
    <location>
        <position position="193"/>
    </location>
    <ligand>
        <name>a purine D-ribonucleoside</name>
        <dbReference type="ChEBI" id="CHEBI:142355"/>
    </ligand>
</feature>